<evidence type="ECO:0000313" key="3">
    <source>
        <dbReference type="Proteomes" id="UP000315017"/>
    </source>
</evidence>
<organism evidence="2 3">
    <name type="scientific">Anatilimnocola aggregata</name>
    <dbReference type="NCBI Taxonomy" id="2528021"/>
    <lineage>
        <taxon>Bacteria</taxon>
        <taxon>Pseudomonadati</taxon>
        <taxon>Planctomycetota</taxon>
        <taxon>Planctomycetia</taxon>
        <taxon>Pirellulales</taxon>
        <taxon>Pirellulaceae</taxon>
        <taxon>Anatilimnocola</taxon>
    </lineage>
</organism>
<evidence type="ECO:0008006" key="4">
    <source>
        <dbReference type="Google" id="ProtNLM"/>
    </source>
</evidence>
<dbReference type="OrthoDB" id="280880at2"/>
<dbReference type="PROSITE" id="PS51257">
    <property type="entry name" value="PROKAR_LIPOPROTEIN"/>
    <property type="match status" value="1"/>
</dbReference>
<keyword evidence="3" id="KW-1185">Reference proteome</keyword>
<dbReference type="RefSeq" id="WP_145087106.1">
    <property type="nucleotide sequence ID" value="NZ_CP036274.1"/>
</dbReference>
<dbReference type="Proteomes" id="UP000315017">
    <property type="component" value="Chromosome"/>
</dbReference>
<evidence type="ECO:0000313" key="2">
    <source>
        <dbReference type="EMBL" id="QDU26482.1"/>
    </source>
</evidence>
<feature type="signal peptide" evidence="1">
    <location>
        <begin position="1"/>
        <end position="19"/>
    </location>
</feature>
<protein>
    <recommendedName>
        <fullName evidence="4">Carboxypeptidase regulatory-like domain-containing protein</fullName>
    </recommendedName>
</protein>
<dbReference type="EMBL" id="CP036274">
    <property type="protein sequence ID" value="QDU26482.1"/>
    <property type="molecule type" value="Genomic_DNA"/>
</dbReference>
<accession>A0A517Y8L6</accession>
<proteinExistence type="predicted"/>
<feature type="chain" id="PRO_5021819540" description="Carboxypeptidase regulatory-like domain-containing protein" evidence="1">
    <location>
        <begin position="20"/>
        <end position="151"/>
    </location>
</feature>
<dbReference type="KEGG" id="aagg:ETAA8_15600"/>
<evidence type="ECO:0000256" key="1">
    <source>
        <dbReference type="SAM" id="SignalP"/>
    </source>
</evidence>
<dbReference type="AlphaFoldDB" id="A0A517Y8L6"/>
<keyword evidence="1" id="KW-0732">Signal</keyword>
<gene>
    <name evidence="2" type="ORF">ETAA8_15600</name>
</gene>
<sequence precursor="true">MRNLLIPLVLCVTFAGCGAQGPATIPVSGVVTFDGKPLSGAMITFVPQGDTSGRGGLAQTDDEGKFVARTQDGKTIEGIAGLVPGQYKVLVNKLVKPDGTLFVPTEEQAPIDANAREVIPLPYSDFERTTLTAEVNEAVQPLTFELRSRRS</sequence>
<name>A0A517Y8L6_9BACT</name>
<reference evidence="2 3" key="1">
    <citation type="submission" date="2019-02" db="EMBL/GenBank/DDBJ databases">
        <title>Deep-cultivation of Planctomycetes and their phenomic and genomic characterization uncovers novel biology.</title>
        <authorList>
            <person name="Wiegand S."/>
            <person name="Jogler M."/>
            <person name="Boedeker C."/>
            <person name="Pinto D."/>
            <person name="Vollmers J."/>
            <person name="Rivas-Marin E."/>
            <person name="Kohn T."/>
            <person name="Peeters S.H."/>
            <person name="Heuer A."/>
            <person name="Rast P."/>
            <person name="Oberbeckmann S."/>
            <person name="Bunk B."/>
            <person name="Jeske O."/>
            <person name="Meyerdierks A."/>
            <person name="Storesund J.E."/>
            <person name="Kallscheuer N."/>
            <person name="Luecker S."/>
            <person name="Lage O.M."/>
            <person name="Pohl T."/>
            <person name="Merkel B.J."/>
            <person name="Hornburger P."/>
            <person name="Mueller R.-W."/>
            <person name="Bruemmer F."/>
            <person name="Labrenz M."/>
            <person name="Spormann A.M."/>
            <person name="Op den Camp H."/>
            <person name="Overmann J."/>
            <person name="Amann R."/>
            <person name="Jetten M.S.M."/>
            <person name="Mascher T."/>
            <person name="Medema M.H."/>
            <person name="Devos D.P."/>
            <person name="Kaster A.-K."/>
            <person name="Ovreas L."/>
            <person name="Rohde M."/>
            <person name="Galperin M.Y."/>
            <person name="Jogler C."/>
        </authorList>
    </citation>
    <scope>NUCLEOTIDE SEQUENCE [LARGE SCALE GENOMIC DNA]</scope>
    <source>
        <strain evidence="2 3">ETA_A8</strain>
    </source>
</reference>